<protein>
    <submittedName>
        <fullName evidence="1">Uncharacterized protein</fullName>
    </submittedName>
</protein>
<accession>X1GJI6</accession>
<reference evidence="1" key="1">
    <citation type="journal article" date="2014" name="Front. Microbiol.">
        <title>High frequency of phylogenetically diverse reductive dehalogenase-homologous genes in deep subseafloor sedimentary metagenomes.</title>
        <authorList>
            <person name="Kawai M."/>
            <person name="Futagami T."/>
            <person name="Toyoda A."/>
            <person name="Takaki Y."/>
            <person name="Nishi S."/>
            <person name="Hori S."/>
            <person name="Arai W."/>
            <person name="Tsubouchi T."/>
            <person name="Morono Y."/>
            <person name="Uchiyama I."/>
            <person name="Ito T."/>
            <person name="Fujiyama A."/>
            <person name="Inagaki F."/>
            <person name="Takami H."/>
        </authorList>
    </citation>
    <scope>NUCLEOTIDE SEQUENCE</scope>
    <source>
        <strain evidence="1">Expedition CK06-06</strain>
    </source>
</reference>
<name>X1GJI6_9ZZZZ</name>
<comment type="caution">
    <text evidence="1">The sequence shown here is derived from an EMBL/GenBank/DDBJ whole genome shotgun (WGS) entry which is preliminary data.</text>
</comment>
<evidence type="ECO:0000313" key="1">
    <source>
        <dbReference type="EMBL" id="GAH41789.1"/>
    </source>
</evidence>
<gene>
    <name evidence="1" type="ORF">S03H2_23010</name>
</gene>
<sequence length="150" mass="17221">MPKLVVEAKRILLFKYESAESLGFLKKLLISDLEFLARPSEIKDQLIKQGKFLKLLNLSSNELLKSYSVYNNESGLKLEAIIPKSAFSQNDMKNAIFSISFSESRPQINNQELIATKTFMKNKYIALEFNNKGKINSFKFNHVEFGCPKF</sequence>
<dbReference type="AlphaFoldDB" id="X1GJI6"/>
<organism evidence="1">
    <name type="scientific">marine sediment metagenome</name>
    <dbReference type="NCBI Taxonomy" id="412755"/>
    <lineage>
        <taxon>unclassified sequences</taxon>
        <taxon>metagenomes</taxon>
        <taxon>ecological metagenomes</taxon>
    </lineage>
</organism>
<dbReference type="EMBL" id="BARU01012488">
    <property type="protein sequence ID" value="GAH41789.1"/>
    <property type="molecule type" value="Genomic_DNA"/>
</dbReference>
<proteinExistence type="predicted"/>